<dbReference type="Pfam" id="PF14076">
    <property type="entry name" value="DUF4258"/>
    <property type="match status" value="1"/>
</dbReference>
<feature type="region of interest" description="Disordered" evidence="1">
    <location>
        <begin position="15"/>
        <end position="43"/>
    </location>
</feature>
<dbReference type="HOGENOM" id="CLU_093780_0_0_0"/>
<dbReference type="OrthoDB" id="66307at2"/>
<dbReference type="STRING" id="937777.Deipe_2725"/>
<reference evidence="3" key="1">
    <citation type="submission" date="2012-03" db="EMBL/GenBank/DDBJ databases">
        <title>Complete sequence of chromosome of Deinococcus peraridilitoris DSM 19664.</title>
        <authorList>
            <person name="Lucas S."/>
            <person name="Copeland A."/>
            <person name="Lapidus A."/>
            <person name="Glavina del Rio T."/>
            <person name="Dalin E."/>
            <person name="Tice H."/>
            <person name="Bruce D."/>
            <person name="Goodwin L."/>
            <person name="Pitluck S."/>
            <person name="Peters L."/>
            <person name="Mikhailova N."/>
            <person name="Lu M."/>
            <person name="Kyrpides N."/>
            <person name="Mavromatis K."/>
            <person name="Ivanova N."/>
            <person name="Brettin T."/>
            <person name="Detter J.C."/>
            <person name="Han C."/>
            <person name="Larimer F."/>
            <person name="Land M."/>
            <person name="Hauser L."/>
            <person name="Markowitz V."/>
            <person name="Cheng J.-F."/>
            <person name="Hugenholtz P."/>
            <person name="Woyke T."/>
            <person name="Wu D."/>
            <person name="Pukall R."/>
            <person name="Steenblock K."/>
            <person name="Brambilla E."/>
            <person name="Klenk H.-P."/>
            <person name="Eisen J.A."/>
        </authorList>
    </citation>
    <scope>NUCLEOTIDE SEQUENCE [LARGE SCALE GENOMIC DNA]</scope>
    <source>
        <strain evidence="3">DSM 19664 / LMG 22246 / CIP 109416 / KR-200</strain>
    </source>
</reference>
<evidence type="ECO:0000313" key="3">
    <source>
        <dbReference type="Proteomes" id="UP000010467"/>
    </source>
</evidence>
<organism evidence="2 3">
    <name type="scientific">Deinococcus peraridilitoris (strain DSM 19664 / LMG 22246 / CIP 109416 / KR-200)</name>
    <dbReference type="NCBI Taxonomy" id="937777"/>
    <lineage>
        <taxon>Bacteria</taxon>
        <taxon>Thermotogati</taxon>
        <taxon>Deinococcota</taxon>
        <taxon>Deinococci</taxon>
        <taxon>Deinococcales</taxon>
        <taxon>Deinococcaceae</taxon>
        <taxon>Deinococcus</taxon>
    </lineage>
</organism>
<dbReference type="Proteomes" id="UP000010467">
    <property type="component" value="Chromosome"/>
</dbReference>
<evidence type="ECO:0000313" key="2">
    <source>
        <dbReference type="EMBL" id="AFZ68189.1"/>
    </source>
</evidence>
<dbReference type="EMBL" id="CP003382">
    <property type="protein sequence ID" value="AFZ68189.1"/>
    <property type="molecule type" value="Genomic_DNA"/>
</dbReference>
<dbReference type="RefSeq" id="WP_015236491.1">
    <property type="nucleotide sequence ID" value="NC_019793.1"/>
</dbReference>
<gene>
    <name evidence="2" type="ordered locus">Deipe_2725</name>
</gene>
<name>L0A436_DEIPD</name>
<evidence type="ECO:0008006" key="4">
    <source>
        <dbReference type="Google" id="ProtNLM"/>
    </source>
</evidence>
<proteinExistence type="predicted"/>
<dbReference type="PATRIC" id="fig|937777.3.peg.2738"/>
<dbReference type="eggNOG" id="ENOG503013C">
    <property type="taxonomic scope" value="Bacteria"/>
</dbReference>
<dbReference type="KEGG" id="dpd:Deipe_2725"/>
<sequence>MRKNPTLLTLRTSLARAEREERRKPSLPSAVASKPVKKTLPPQREVELEGVDTRDFVLSRAHGRLRDAVFEGRYEIKAHAQQHARAEGFLETDIVQVLDTGRVRAVYPEDHRWLVCGYFEAHGYILPLHVVVELQEHGTWFDVVTAFVPKHPHHVVSRSRLALMLRWDQTGVQHKVVKPGGGRGRWKRGA</sequence>
<keyword evidence="3" id="KW-1185">Reference proteome</keyword>
<dbReference type="InterPro" id="IPR025354">
    <property type="entry name" value="DUF4258"/>
</dbReference>
<accession>L0A436</accession>
<dbReference type="AlphaFoldDB" id="L0A436"/>
<protein>
    <recommendedName>
        <fullName evidence="4">DUF4258 domain-containing protein</fullName>
    </recommendedName>
</protein>
<evidence type="ECO:0000256" key="1">
    <source>
        <dbReference type="SAM" id="MobiDB-lite"/>
    </source>
</evidence>